<protein>
    <recommendedName>
        <fullName evidence="6">YEATS domain-containing protein</fullName>
    </recommendedName>
</protein>
<comment type="caution">
    <text evidence="7">The sequence shown here is derived from an EMBL/GenBank/DDBJ whole genome shotgun (WGS) entry which is preliminary data.</text>
</comment>
<evidence type="ECO:0000256" key="2">
    <source>
        <dbReference type="ARBA" id="ARBA00023163"/>
    </source>
</evidence>
<keyword evidence="1" id="KW-0805">Transcription regulation</keyword>
<dbReference type="GO" id="GO:0006355">
    <property type="term" value="P:regulation of DNA-templated transcription"/>
    <property type="evidence" value="ECO:0007669"/>
    <property type="project" value="InterPro"/>
</dbReference>
<dbReference type="InterPro" id="IPR005033">
    <property type="entry name" value="YEATS"/>
</dbReference>
<sequence>MKNGEPKGINKSSRARVLLSSTRTRKGSNSKKIQELETRARLKLDFELGSSSILSSIQARQGTNRRVKDIKLCVLIVYGTIAFYLGRKASESQSHKWIVYVRGVTNEDLGAVIKHVVFQLHPSFNNLT</sequence>
<evidence type="ECO:0000256" key="3">
    <source>
        <dbReference type="ARBA" id="ARBA00023242"/>
    </source>
</evidence>
<reference evidence="7" key="1">
    <citation type="submission" date="2019-09" db="EMBL/GenBank/DDBJ databases">
        <title>Draft genome information of white flower Hibiscus syriacus.</title>
        <authorList>
            <person name="Kim Y.-M."/>
        </authorList>
    </citation>
    <scope>NUCLEOTIDE SEQUENCE [LARGE SCALE GENOMIC DNA]</scope>
    <source>
        <strain evidence="7">YM2019G1</strain>
    </source>
</reference>
<evidence type="ECO:0000256" key="5">
    <source>
        <dbReference type="SAM" id="MobiDB-lite"/>
    </source>
</evidence>
<comment type="subcellular location">
    <subcellularLocation>
        <location evidence="4">Nucleus</location>
    </subcellularLocation>
</comment>
<evidence type="ECO:0000256" key="4">
    <source>
        <dbReference type="PROSITE-ProRule" id="PRU00376"/>
    </source>
</evidence>
<dbReference type="InterPro" id="IPR038704">
    <property type="entry name" value="YEAST_sf"/>
</dbReference>
<dbReference type="InterPro" id="IPR055129">
    <property type="entry name" value="YEATS_dom"/>
</dbReference>
<keyword evidence="2" id="KW-0804">Transcription</keyword>
<dbReference type="GO" id="GO:0005634">
    <property type="term" value="C:nucleus"/>
    <property type="evidence" value="ECO:0007669"/>
    <property type="project" value="UniProtKB-SubCell"/>
</dbReference>
<proteinExistence type="predicted"/>
<dbReference type="Pfam" id="PF03366">
    <property type="entry name" value="YEATS"/>
    <property type="match status" value="1"/>
</dbReference>
<feature type="region of interest" description="Disordered" evidence="5">
    <location>
        <begin position="1"/>
        <end position="33"/>
    </location>
</feature>
<organism evidence="7 8">
    <name type="scientific">Hibiscus syriacus</name>
    <name type="common">Rose of Sharon</name>
    <dbReference type="NCBI Taxonomy" id="106335"/>
    <lineage>
        <taxon>Eukaryota</taxon>
        <taxon>Viridiplantae</taxon>
        <taxon>Streptophyta</taxon>
        <taxon>Embryophyta</taxon>
        <taxon>Tracheophyta</taxon>
        <taxon>Spermatophyta</taxon>
        <taxon>Magnoliopsida</taxon>
        <taxon>eudicotyledons</taxon>
        <taxon>Gunneridae</taxon>
        <taxon>Pentapetalae</taxon>
        <taxon>rosids</taxon>
        <taxon>malvids</taxon>
        <taxon>Malvales</taxon>
        <taxon>Malvaceae</taxon>
        <taxon>Malvoideae</taxon>
        <taxon>Hibiscus</taxon>
    </lineage>
</organism>
<dbReference type="AlphaFoldDB" id="A0A6A2WM29"/>
<gene>
    <name evidence="7" type="ORF">F3Y22_tig00116997pilonHSYRG00823</name>
</gene>
<keyword evidence="8" id="KW-1185">Reference proteome</keyword>
<dbReference type="Proteomes" id="UP000436088">
    <property type="component" value="Unassembled WGS sequence"/>
</dbReference>
<evidence type="ECO:0000256" key="1">
    <source>
        <dbReference type="ARBA" id="ARBA00023015"/>
    </source>
</evidence>
<dbReference type="EMBL" id="VEPZ02001762">
    <property type="protein sequence ID" value="KAE8657015.1"/>
    <property type="molecule type" value="Genomic_DNA"/>
</dbReference>
<dbReference type="PANTHER" id="PTHR47573:SF1">
    <property type="entry name" value="PROTEIN AF-9 HOMOLOG"/>
    <property type="match status" value="1"/>
</dbReference>
<keyword evidence="3 4" id="KW-0539">Nucleus</keyword>
<feature type="domain" description="YEATS" evidence="6">
    <location>
        <begin position="66"/>
        <end position="128"/>
    </location>
</feature>
<name>A0A6A2WM29_HIBSY</name>
<evidence type="ECO:0000313" key="7">
    <source>
        <dbReference type="EMBL" id="KAE8657015.1"/>
    </source>
</evidence>
<evidence type="ECO:0000259" key="6">
    <source>
        <dbReference type="PROSITE" id="PS51037"/>
    </source>
</evidence>
<dbReference type="PANTHER" id="PTHR47573">
    <property type="entry name" value="PROTEIN AF-9 HOMOLOG"/>
    <property type="match status" value="1"/>
</dbReference>
<dbReference type="PROSITE" id="PS51037">
    <property type="entry name" value="YEATS"/>
    <property type="match status" value="1"/>
</dbReference>
<dbReference type="Gene3D" id="2.60.40.1970">
    <property type="entry name" value="YEATS domain"/>
    <property type="match status" value="1"/>
</dbReference>
<accession>A0A6A2WM29</accession>
<evidence type="ECO:0000313" key="8">
    <source>
        <dbReference type="Proteomes" id="UP000436088"/>
    </source>
</evidence>